<reference evidence="3 4" key="1">
    <citation type="submission" date="2018-02" db="EMBL/GenBank/DDBJ databases">
        <title>Bacteriophage NCPPB3778 and a type I-E CRISPR drive the evolution of the US Biological Select Agent, Rathayibacter toxicus.</title>
        <authorList>
            <person name="Davis E.W.II."/>
            <person name="Tabima J.F."/>
            <person name="Weisberg A.J."/>
            <person name="Lopes L.D."/>
            <person name="Wiseman M.S."/>
            <person name="Wiseman M.S."/>
            <person name="Pupko T."/>
            <person name="Belcher M.S."/>
            <person name="Sechler A.J."/>
            <person name="Tancos M.A."/>
            <person name="Schroeder B.K."/>
            <person name="Murray T.D."/>
            <person name="Luster D.G."/>
            <person name="Schneider W.L."/>
            <person name="Rogers E."/>
            <person name="Andreote F.D."/>
            <person name="Grunwald N.J."/>
            <person name="Putnam M.L."/>
            <person name="Chang J.H."/>
        </authorList>
    </citation>
    <scope>NUCLEOTIDE SEQUENCE [LARGE SCALE GENOMIC DNA]</scope>
    <source>
        <strain evidence="3 4">AY1B3</strain>
    </source>
</reference>
<feature type="transmembrane region" description="Helical" evidence="1">
    <location>
        <begin position="39"/>
        <end position="62"/>
    </location>
</feature>
<keyword evidence="1" id="KW-1133">Transmembrane helix</keyword>
<dbReference type="EMBL" id="PSXY01000007">
    <property type="protein sequence ID" value="PPF68762.1"/>
    <property type="molecule type" value="Genomic_DNA"/>
</dbReference>
<keyword evidence="1" id="KW-0472">Membrane</keyword>
<protein>
    <recommendedName>
        <fullName evidence="2">DUF1266 domain-containing protein</fullName>
    </recommendedName>
</protein>
<dbReference type="Pfam" id="PF06889">
    <property type="entry name" value="DUF1266"/>
    <property type="match status" value="1"/>
</dbReference>
<proteinExistence type="predicted"/>
<sequence length="352" mass="37905">MTLQNHPGEAEFPVRARLRHARMLDAQRLRPGGGKERRALLVTALALPFGAAGVALGIVVATSGEPEGGPAMPIVLFALGMGVGLLVAAVVFQQIDARAPRRDQLAYVAEARIRPLLLEEQQLLALDAVSDFSFGGWNSSLAFQPTWAEMPADLRARHADGSTGHEWAGLPMTTLAQHRAALDTQFRIASRDDIELFVADARTLGPMSARFAEAAASDDAERMVSRMAALTGRSEFEIIDLTRPHDGRPPVLLLAGDSERTIGAIRYAYVAGYLPADDAWALIRQVGARVFATYDGWDAYWADVSLALAFRTDSLDAVQSQQRVRDALVASAWPAATVPWPGMQPATDAAVS</sequence>
<comment type="caution">
    <text evidence="3">The sequence shown here is derived from an EMBL/GenBank/DDBJ whole genome shotgun (WGS) entry which is preliminary data.</text>
</comment>
<accession>A0A2S5VUV6</accession>
<keyword evidence="1" id="KW-0812">Transmembrane</keyword>
<organism evidence="3 4">
    <name type="scientific">Clavibacter michiganensis</name>
    <dbReference type="NCBI Taxonomy" id="28447"/>
    <lineage>
        <taxon>Bacteria</taxon>
        <taxon>Bacillati</taxon>
        <taxon>Actinomycetota</taxon>
        <taxon>Actinomycetes</taxon>
        <taxon>Micrococcales</taxon>
        <taxon>Microbacteriaceae</taxon>
        <taxon>Clavibacter</taxon>
    </lineage>
</organism>
<dbReference type="AlphaFoldDB" id="A0A2S5VUV6"/>
<dbReference type="Proteomes" id="UP000239241">
    <property type="component" value="Unassembled WGS sequence"/>
</dbReference>
<name>A0A2S5VUV6_9MICO</name>
<feature type="transmembrane region" description="Helical" evidence="1">
    <location>
        <begin position="74"/>
        <end position="92"/>
    </location>
</feature>
<evidence type="ECO:0000313" key="3">
    <source>
        <dbReference type="EMBL" id="PPF68762.1"/>
    </source>
</evidence>
<dbReference type="RefSeq" id="WP_104289896.1">
    <property type="nucleotide sequence ID" value="NZ_PSXY01000007.1"/>
</dbReference>
<dbReference type="InterPro" id="IPR009677">
    <property type="entry name" value="DUF1266"/>
</dbReference>
<evidence type="ECO:0000259" key="2">
    <source>
        <dbReference type="Pfam" id="PF06889"/>
    </source>
</evidence>
<gene>
    <name evidence="3" type="ORF">C5E16_05685</name>
</gene>
<evidence type="ECO:0000256" key="1">
    <source>
        <dbReference type="SAM" id="Phobius"/>
    </source>
</evidence>
<feature type="domain" description="DUF1266" evidence="2">
    <location>
        <begin position="193"/>
        <end position="318"/>
    </location>
</feature>
<evidence type="ECO:0000313" key="4">
    <source>
        <dbReference type="Proteomes" id="UP000239241"/>
    </source>
</evidence>